<comment type="caution">
    <text evidence="1">The sequence shown here is derived from an EMBL/GenBank/DDBJ whole genome shotgun (WGS) entry which is preliminary data.</text>
</comment>
<accession>A0ABS3FTD4</accession>
<reference evidence="1 2" key="1">
    <citation type="submission" date="2021-03" db="EMBL/GenBank/DDBJ databases">
        <title>Metabolic Capacity of the Antarctic Cyanobacterium Phormidium pseudopriestleyi that Sustains Oxygenic Photosynthesis in the Presence of Hydrogen Sulfide.</title>
        <authorList>
            <person name="Lumian J.E."/>
            <person name="Jungblut A.D."/>
            <person name="Dillon M.L."/>
            <person name="Hawes I."/>
            <person name="Doran P.T."/>
            <person name="Mackey T.J."/>
            <person name="Dick G.J."/>
            <person name="Grettenberger C.L."/>
            <person name="Sumner D.Y."/>
        </authorList>
    </citation>
    <scope>NUCLEOTIDE SEQUENCE [LARGE SCALE GENOMIC DNA]</scope>
    <source>
        <strain evidence="1 2">FRX01</strain>
    </source>
</reference>
<sequence>MARYPLPPSPRSQGPGRPAIWGKRLELRTLFNDSDALTTESLSLYGKKQLLSYQTVDLHWDSPKNLVRFVLVLWSEGKQSILLSNDLNLSGVEIVIAYSWRFEIEVTFQTLIEILSGFSYRFWMKNMPRSSRNPKNMNIKEYSEPEPFKIIEKVEAFERFVNLNALVLGILQVLSLEIPAGILKSFSGWFRTVSSSGHQA</sequence>
<evidence type="ECO:0000313" key="2">
    <source>
        <dbReference type="Proteomes" id="UP000664844"/>
    </source>
</evidence>
<gene>
    <name evidence="1" type="ORF">J0895_14950</name>
</gene>
<proteinExistence type="predicted"/>
<dbReference type="EMBL" id="JAFLQW010000395">
    <property type="protein sequence ID" value="MBO0350376.1"/>
    <property type="molecule type" value="Genomic_DNA"/>
</dbReference>
<protein>
    <submittedName>
        <fullName evidence="1">Uncharacterized protein</fullName>
    </submittedName>
</protein>
<keyword evidence="2" id="KW-1185">Reference proteome</keyword>
<organism evidence="1 2">
    <name type="scientific">Phormidium pseudopriestleyi FRX01</name>
    <dbReference type="NCBI Taxonomy" id="1759528"/>
    <lineage>
        <taxon>Bacteria</taxon>
        <taxon>Bacillati</taxon>
        <taxon>Cyanobacteriota</taxon>
        <taxon>Cyanophyceae</taxon>
        <taxon>Oscillatoriophycideae</taxon>
        <taxon>Oscillatoriales</taxon>
        <taxon>Oscillatoriaceae</taxon>
        <taxon>Phormidium</taxon>
    </lineage>
</organism>
<name>A0ABS3FTD4_9CYAN</name>
<dbReference type="Proteomes" id="UP000664844">
    <property type="component" value="Unassembled WGS sequence"/>
</dbReference>
<evidence type="ECO:0000313" key="1">
    <source>
        <dbReference type="EMBL" id="MBO0350376.1"/>
    </source>
</evidence>
<dbReference type="RefSeq" id="WP_207088857.1">
    <property type="nucleotide sequence ID" value="NZ_JAFLQW010000395.1"/>
</dbReference>